<evidence type="ECO:0000259" key="1">
    <source>
        <dbReference type="SMART" id="SM00850"/>
    </source>
</evidence>
<dbReference type="RefSeq" id="WP_161819616.1">
    <property type="nucleotide sequence ID" value="NZ_JAACJS010000015.1"/>
</dbReference>
<accession>A0ABW9ZW13</accession>
<dbReference type="Pfam" id="PF04397">
    <property type="entry name" value="LytTR"/>
    <property type="match status" value="1"/>
</dbReference>
<dbReference type="InterPro" id="IPR011006">
    <property type="entry name" value="CheY-like_superfamily"/>
</dbReference>
<feature type="domain" description="HTH LytTR-type" evidence="1">
    <location>
        <begin position="137"/>
        <end position="228"/>
    </location>
</feature>
<comment type="caution">
    <text evidence="2">The sequence shown here is derived from an EMBL/GenBank/DDBJ whole genome shotgun (WGS) entry which is preliminary data.</text>
</comment>
<evidence type="ECO:0000313" key="2">
    <source>
        <dbReference type="EMBL" id="NCI51331.1"/>
    </source>
</evidence>
<name>A0ABW9ZW13_9BACT</name>
<protein>
    <submittedName>
        <fullName evidence="2">LytTR family transcriptional regulator</fullName>
    </submittedName>
</protein>
<proteinExistence type="predicted"/>
<evidence type="ECO:0000313" key="3">
    <source>
        <dbReference type="Proteomes" id="UP000753802"/>
    </source>
</evidence>
<reference evidence="2 3" key="1">
    <citation type="submission" date="2020-01" db="EMBL/GenBank/DDBJ databases">
        <title>Genome analysis.</title>
        <authorList>
            <person name="Wu S."/>
            <person name="Wang G."/>
        </authorList>
    </citation>
    <scope>NUCLEOTIDE SEQUENCE [LARGE SCALE GENOMIC DNA]</scope>
    <source>
        <strain evidence="2 3">SYL130</strain>
    </source>
</reference>
<dbReference type="SMART" id="SM00850">
    <property type="entry name" value="LytTR"/>
    <property type="match status" value="1"/>
</dbReference>
<dbReference type="InterPro" id="IPR007492">
    <property type="entry name" value="LytTR_DNA-bd_dom"/>
</dbReference>
<dbReference type="Proteomes" id="UP000753802">
    <property type="component" value="Unassembled WGS sequence"/>
</dbReference>
<sequence>MKRCLVIDDNETSAAALNALLEKQPGVSQSSIAIQPYQIRNALADEDDPVDMVFTRFKQWNINDYQVFNSSLKNTRQMPLVVFLSIPSDRNIEDNQALFPYALKYPYDGEVVSRLLTRMQQTECRLTPDFLLLQYRRQWCRIPLSSIEMIESRGYIVRIHTANQVYEKAMYMKMIMQLLPGDQFMRVADQLILPVGKMHEIKGSSYYHKGRKIHLTFRYAAQARQEMELADFNGW</sequence>
<dbReference type="SUPFAM" id="SSF52172">
    <property type="entry name" value="CheY-like"/>
    <property type="match status" value="1"/>
</dbReference>
<organism evidence="2 3">
    <name type="scientific">Sediminibacterium roseum</name>
    <dbReference type="NCBI Taxonomy" id="1978412"/>
    <lineage>
        <taxon>Bacteria</taxon>
        <taxon>Pseudomonadati</taxon>
        <taxon>Bacteroidota</taxon>
        <taxon>Chitinophagia</taxon>
        <taxon>Chitinophagales</taxon>
        <taxon>Chitinophagaceae</taxon>
        <taxon>Sediminibacterium</taxon>
    </lineage>
</organism>
<keyword evidence="3" id="KW-1185">Reference proteome</keyword>
<dbReference type="Gene3D" id="2.40.50.1020">
    <property type="entry name" value="LytTr DNA-binding domain"/>
    <property type="match status" value="1"/>
</dbReference>
<gene>
    <name evidence="2" type="ORF">GWC95_15490</name>
</gene>
<dbReference type="EMBL" id="JAACJS010000015">
    <property type="protein sequence ID" value="NCI51331.1"/>
    <property type="molecule type" value="Genomic_DNA"/>
</dbReference>